<evidence type="ECO:0000313" key="5">
    <source>
        <dbReference type="Proteomes" id="UP000499080"/>
    </source>
</evidence>
<name>A0A4Y2U3G4_ARAVE</name>
<evidence type="ECO:0000313" key="3">
    <source>
        <dbReference type="EMBL" id="GBO07382.1"/>
    </source>
</evidence>
<reference evidence="2 5" key="1">
    <citation type="journal article" date="2019" name="Sci. Rep.">
        <title>Orb-weaving spider Araneus ventricosus genome elucidates the spidroin gene catalogue.</title>
        <authorList>
            <person name="Kono N."/>
            <person name="Nakamura H."/>
            <person name="Ohtoshi R."/>
            <person name="Moran D.A.P."/>
            <person name="Shinohara A."/>
            <person name="Yoshida Y."/>
            <person name="Fujiwara M."/>
            <person name="Mori M."/>
            <person name="Tomita M."/>
            <person name="Arakawa K."/>
        </authorList>
    </citation>
    <scope>NUCLEOTIDE SEQUENCE [LARGE SCALE GENOMIC DNA]</scope>
</reference>
<keyword evidence="5" id="KW-1185">Reference proteome</keyword>
<dbReference type="OrthoDB" id="6774129at2759"/>
<dbReference type="EMBL" id="BGPR01033448">
    <property type="protein sequence ID" value="GBO07382.1"/>
    <property type="molecule type" value="Genomic_DNA"/>
</dbReference>
<gene>
    <name evidence="2" type="ORF">AVEN_16446_1</name>
    <name evidence="1" type="ORF">AVEN_248155_1</name>
    <name evidence="3" type="ORF">AVEN_63422_1</name>
    <name evidence="4" type="ORF">AVEN_70625_1</name>
</gene>
<evidence type="ECO:0000313" key="1">
    <source>
        <dbReference type="EMBL" id="GBO07377.1"/>
    </source>
</evidence>
<evidence type="ECO:0000313" key="2">
    <source>
        <dbReference type="EMBL" id="GBO07378.1"/>
    </source>
</evidence>
<dbReference type="EMBL" id="BGPR01033446">
    <property type="protein sequence ID" value="GBO07378.1"/>
    <property type="molecule type" value="Genomic_DNA"/>
</dbReference>
<proteinExistence type="predicted"/>
<sequence>MDGPNVNLKVLEMMMEELKNDLKTSLLNVGTCGLHVTHSAFRGGCSAFPEVEKAASAVYWLFKDSPARREDFASLNPDVKFPHRFCKHIWVENENVLVRLLKILPDIKSYTKEIGKKPSSGNQQIIWKIARHIKYELFSARCNFVLSVVKDIELFLKKTLSNR</sequence>
<evidence type="ECO:0000313" key="4">
    <source>
        <dbReference type="EMBL" id="GBO07385.1"/>
    </source>
</evidence>
<protein>
    <submittedName>
        <fullName evidence="2">Uncharacterized protein</fullName>
    </submittedName>
</protein>
<dbReference type="EMBL" id="BGPR01033445">
    <property type="protein sequence ID" value="GBO07377.1"/>
    <property type="molecule type" value="Genomic_DNA"/>
</dbReference>
<dbReference type="EMBL" id="BGPR01033449">
    <property type="protein sequence ID" value="GBO07385.1"/>
    <property type="molecule type" value="Genomic_DNA"/>
</dbReference>
<organism evidence="2 5">
    <name type="scientific">Araneus ventricosus</name>
    <name type="common">Orbweaver spider</name>
    <name type="synonym">Epeira ventricosa</name>
    <dbReference type="NCBI Taxonomy" id="182803"/>
    <lineage>
        <taxon>Eukaryota</taxon>
        <taxon>Metazoa</taxon>
        <taxon>Ecdysozoa</taxon>
        <taxon>Arthropoda</taxon>
        <taxon>Chelicerata</taxon>
        <taxon>Arachnida</taxon>
        <taxon>Araneae</taxon>
        <taxon>Araneomorphae</taxon>
        <taxon>Entelegynae</taxon>
        <taxon>Araneoidea</taxon>
        <taxon>Araneidae</taxon>
        <taxon>Araneus</taxon>
    </lineage>
</organism>
<dbReference type="AlphaFoldDB" id="A0A4Y2U3G4"/>
<accession>A0A4Y2U3G4</accession>
<comment type="caution">
    <text evidence="2">The sequence shown here is derived from an EMBL/GenBank/DDBJ whole genome shotgun (WGS) entry which is preliminary data.</text>
</comment>
<dbReference type="Proteomes" id="UP000499080">
    <property type="component" value="Unassembled WGS sequence"/>
</dbReference>